<dbReference type="EMBL" id="RZNJ01000002">
    <property type="protein sequence ID" value="RUT32400.1"/>
    <property type="molecule type" value="Genomic_DNA"/>
</dbReference>
<proteinExistence type="predicted"/>
<evidence type="ECO:0000256" key="1">
    <source>
        <dbReference type="SAM" id="Phobius"/>
    </source>
</evidence>
<keyword evidence="3" id="KW-1185">Reference proteome</keyword>
<name>A0A433XEA5_9HYPH</name>
<sequence length="66" mass="7300">MSSEVIKHQGRLSRRSWLWIMILLALFLGANVHLLYVAITSTPDCVSHLKAPDEAGSAYRAARSSC</sequence>
<accession>A0A433XEA5</accession>
<evidence type="ECO:0000313" key="3">
    <source>
        <dbReference type="Proteomes" id="UP000281547"/>
    </source>
</evidence>
<keyword evidence="1" id="KW-0472">Membrane</keyword>
<feature type="transmembrane region" description="Helical" evidence="1">
    <location>
        <begin position="17"/>
        <end position="39"/>
    </location>
</feature>
<keyword evidence="1" id="KW-1133">Transmembrane helix</keyword>
<gene>
    <name evidence="2" type="ORF">EMQ25_04360</name>
</gene>
<dbReference type="AlphaFoldDB" id="A0A433XEA5"/>
<keyword evidence="1" id="KW-0812">Transmembrane</keyword>
<comment type="caution">
    <text evidence="2">The sequence shown here is derived from an EMBL/GenBank/DDBJ whole genome shotgun (WGS) entry which is preliminary data.</text>
</comment>
<evidence type="ECO:0000313" key="2">
    <source>
        <dbReference type="EMBL" id="RUT32400.1"/>
    </source>
</evidence>
<reference evidence="2 3" key="1">
    <citation type="journal article" date="2016" name="Int. J. Syst. Evol. Microbiol.">
        <title>Arsenicitalea aurantiaca gen. nov., sp. nov., a new member of the family Hyphomicrobiaceae, isolated from high-arsenic sediment.</title>
        <authorList>
            <person name="Mu Y."/>
            <person name="Zhou L."/>
            <person name="Zeng X.C."/>
            <person name="Liu L."/>
            <person name="Pan Y."/>
            <person name="Chen X."/>
            <person name="Wang J."/>
            <person name="Li S."/>
            <person name="Li W.J."/>
            <person name="Wang Y."/>
        </authorList>
    </citation>
    <scope>NUCLEOTIDE SEQUENCE [LARGE SCALE GENOMIC DNA]</scope>
    <source>
        <strain evidence="2 3">42-50</strain>
    </source>
</reference>
<organism evidence="2 3">
    <name type="scientific">Arsenicitalea aurantiaca</name>
    <dbReference type="NCBI Taxonomy" id="1783274"/>
    <lineage>
        <taxon>Bacteria</taxon>
        <taxon>Pseudomonadati</taxon>
        <taxon>Pseudomonadota</taxon>
        <taxon>Alphaproteobacteria</taxon>
        <taxon>Hyphomicrobiales</taxon>
        <taxon>Devosiaceae</taxon>
        <taxon>Arsenicitalea</taxon>
    </lineage>
</organism>
<protein>
    <submittedName>
        <fullName evidence="2">Uncharacterized protein</fullName>
    </submittedName>
</protein>
<dbReference type="Proteomes" id="UP000281547">
    <property type="component" value="Unassembled WGS sequence"/>
</dbReference>